<accession>A0A6A4GJS2</accession>
<organism evidence="1 2">
    <name type="scientific">Gymnopus androsaceus JB14</name>
    <dbReference type="NCBI Taxonomy" id="1447944"/>
    <lineage>
        <taxon>Eukaryota</taxon>
        <taxon>Fungi</taxon>
        <taxon>Dikarya</taxon>
        <taxon>Basidiomycota</taxon>
        <taxon>Agaricomycotina</taxon>
        <taxon>Agaricomycetes</taxon>
        <taxon>Agaricomycetidae</taxon>
        <taxon>Agaricales</taxon>
        <taxon>Marasmiineae</taxon>
        <taxon>Omphalotaceae</taxon>
        <taxon>Gymnopus</taxon>
    </lineage>
</organism>
<proteinExistence type="predicted"/>
<dbReference type="Proteomes" id="UP000799118">
    <property type="component" value="Unassembled WGS sequence"/>
</dbReference>
<protein>
    <recommendedName>
        <fullName evidence="3">F-box domain-containing protein</fullName>
    </recommendedName>
</protein>
<evidence type="ECO:0008006" key="3">
    <source>
        <dbReference type="Google" id="ProtNLM"/>
    </source>
</evidence>
<gene>
    <name evidence="1" type="ORF">BT96DRAFT_1006535</name>
</gene>
<name>A0A6A4GJS2_9AGAR</name>
<dbReference type="OrthoDB" id="2745898at2759"/>
<reference evidence="1" key="1">
    <citation type="journal article" date="2019" name="Environ. Microbiol.">
        <title>Fungal ecological strategies reflected in gene transcription - a case study of two litter decomposers.</title>
        <authorList>
            <person name="Barbi F."/>
            <person name="Kohler A."/>
            <person name="Barry K."/>
            <person name="Baskaran P."/>
            <person name="Daum C."/>
            <person name="Fauchery L."/>
            <person name="Ihrmark K."/>
            <person name="Kuo A."/>
            <person name="LaButti K."/>
            <person name="Lipzen A."/>
            <person name="Morin E."/>
            <person name="Grigoriev I.V."/>
            <person name="Henrissat B."/>
            <person name="Lindahl B."/>
            <person name="Martin F."/>
        </authorList>
    </citation>
    <scope>NUCLEOTIDE SEQUENCE</scope>
    <source>
        <strain evidence="1">JB14</strain>
    </source>
</reference>
<evidence type="ECO:0000313" key="2">
    <source>
        <dbReference type="Proteomes" id="UP000799118"/>
    </source>
</evidence>
<sequence length="142" mass="16053">MAVECLPNELIDCILDNLSSDKKALHNCSLIKKALVVPSQHLIFAKIELDGRARSLQYKTEQLIVILDEKPHLTSGVQLLNFQRFNLEQPEREGDYAQIAKGVIQRVSKVDMIELKDVYWSTSLCPLFRTAVFDAVEAPSLI</sequence>
<dbReference type="AlphaFoldDB" id="A0A6A4GJS2"/>
<dbReference type="EMBL" id="ML769925">
    <property type="protein sequence ID" value="KAE9385972.1"/>
    <property type="molecule type" value="Genomic_DNA"/>
</dbReference>
<evidence type="ECO:0000313" key="1">
    <source>
        <dbReference type="EMBL" id="KAE9385972.1"/>
    </source>
</evidence>
<keyword evidence="2" id="KW-1185">Reference proteome</keyword>